<evidence type="ECO:0000313" key="2">
    <source>
        <dbReference type="EMBL" id="KAL2738673.1"/>
    </source>
</evidence>
<proteinExistence type="predicted"/>
<dbReference type="Proteomes" id="UP001607303">
    <property type="component" value="Unassembled WGS sequence"/>
</dbReference>
<organism evidence="2 3">
    <name type="scientific">Vespula maculifrons</name>
    <name type="common">Eastern yellow jacket</name>
    <name type="synonym">Wasp</name>
    <dbReference type="NCBI Taxonomy" id="7453"/>
    <lineage>
        <taxon>Eukaryota</taxon>
        <taxon>Metazoa</taxon>
        <taxon>Ecdysozoa</taxon>
        <taxon>Arthropoda</taxon>
        <taxon>Hexapoda</taxon>
        <taxon>Insecta</taxon>
        <taxon>Pterygota</taxon>
        <taxon>Neoptera</taxon>
        <taxon>Endopterygota</taxon>
        <taxon>Hymenoptera</taxon>
        <taxon>Apocrita</taxon>
        <taxon>Aculeata</taxon>
        <taxon>Vespoidea</taxon>
        <taxon>Vespidae</taxon>
        <taxon>Vespinae</taxon>
        <taxon>Vespula</taxon>
    </lineage>
</organism>
<comment type="caution">
    <text evidence="2">The sequence shown here is derived from an EMBL/GenBank/DDBJ whole genome shotgun (WGS) entry which is preliminary data.</text>
</comment>
<protein>
    <submittedName>
        <fullName evidence="2">Uncharacterized protein</fullName>
    </submittedName>
</protein>
<feature type="region of interest" description="Disordered" evidence="1">
    <location>
        <begin position="59"/>
        <end position="89"/>
    </location>
</feature>
<dbReference type="AlphaFoldDB" id="A0ABD2C0V9"/>
<keyword evidence="3" id="KW-1185">Reference proteome</keyword>
<dbReference type="EMBL" id="JAYRBN010000063">
    <property type="protein sequence ID" value="KAL2738673.1"/>
    <property type="molecule type" value="Genomic_DNA"/>
</dbReference>
<sequence length="217" mass="23663">MLDARAHSMRWILPTRAFQPGSRAHLRICLGKLDSRLTCSLVASPLSLDSSPYFVPSASPHHFTPSTPTTSPAASSPGRPLNRPPTTPLTIPYRRSFSFRQPRVPAEALDISGYVYLYKGSKTSDGDGGKVDRRGIETYLLVQLASVQLPLHPYPVGELRPSPTSTNFHLDTSHVLTNNNRGSPELIVSNAKGQIRHSTLVVGSQTLTLDDGDAQRL</sequence>
<feature type="compositionally biased region" description="Low complexity" evidence="1">
    <location>
        <begin position="59"/>
        <end position="81"/>
    </location>
</feature>
<name>A0ABD2C0V9_VESMC</name>
<evidence type="ECO:0000313" key="3">
    <source>
        <dbReference type="Proteomes" id="UP001607303"/>
    </source>
</evidence>
<evidence type="ECO:0000256" key="1">
    <source>
        <dbReference type="SAM" id="MobiDB-lite"/>
    </source>
</evidence>
<accession>A0ABD2C0V9</accession>
<gene>
    <name evidence="2" type="ORF">V1477_012032</name>
</gene>
<reference evidence="2 3" key="1">
    <citation type="journal article" date="2024" name="Ann. Entomol. Soc. Am.">
        <title>Genomic analyses of the southern and eastern yellowjacket wasps (Hymenoptera: Vespidae) reveal evolutionary signatures of social life.</title>
        <authorList>
            <person name="Catto M.A."/>
            <person name="Caine P.B."/>
            <person name="Orr S.E."/>
            <person name="Hunt B.G."/>
            <person name="Goodisman M.A.D."/>
        </authorList>
    </citation>
    <scope>NUCLEOTIDE SEQUENCE [LARGE SCALE GENOMIC DNA]</scope>
    <source>
        <strain evidence="2">232</strain>
        <tissue evidence="2">Head and thorax</tissue>
    </source>
</reference>